<feature type="region of interest" description="Disordered" evidence="1">
    <location>
        <begin position="152"/>
        <end position="172"/>
    </location>
</feature>
<evidence type="ECO:0000313" key="2">
    <source>
        <dbReference type="EMBL" id="CAB4132451.1"/>
    </source>
</evidence>
<protein>
    <submittedName>
        <fullName evidence="2">Uncharacterized protein</fullName>
    </submittedName>
</protein>
<accession>A0A6J5LE39</accession>
<evidence type="ECO:0000256" key="1">
    <source>
        <dbReference type="SAM" id="MobiDB-lite"/>
    </source>
</evidence>
<name>A0A6J5LE39_9CAUD</name>
<reference evidence="2" key="1">
    <citation type="submission" date="2020-04" db="EMBL/GenBank/DDBJ databases">
        <authorList>
            <person name="Chiriac C."/>
            <person name="Salcher M."/>
            <person name="Ghai R."/>
            <person name="Kavagutti S V."/>
        </authorList>
    </citation>
    <scope>NUCLEOTIDE SEQUENCE</scope>
</reference>
<dbReference type="EMBL" id="LR796266">
    <property type="protein sequence ID" value="CAB4132451.1"/>
    <property type="molecule type" value="Genomic_DNA"/>
</dbReference>
<gene>
    <name evidence="2" type="ORF">UFOVP253_21</name>
</gene>
<proteinExistence type="predicted"/>
<feature type="compositionally biased region" description="Basic and acidic residues" evidence="1">
    <location>
        <begin position="158"/>
        <end position="172"/>
    </location>
</feature>
<sequence length="200" mass="22436">MNDKDPLAAFDFDQVSKPGLFLKFQAGKSITMRVLTTDPVLQEQEFKDKVTGEINLNLKFNFIVYNITEGKAQIWGASPSMARKIGEFHNDNDFGANIKKVDFKITPTGEGKERRYELQVLRHSGNETQLTAAQIKEAQTIDLDSVIEGGSRMSLWKPKTDKPEDQKEDTATDAYKKAAVDVVYPDSTPDEEVDLSSIPF</sequence>
<organism evidence="2">
    <name type="scientific">uncultured Caudovirales phage</name>
    <dbReference type="NCBI Taxonomy" id="2100421"/>
    <lineage>
        <taxon>Viruses</taxon>
        <taxon>Duplodnaviria</taxon>
        <taxon>Heunggongvirae</taxon>
        <taxon>Uroviricota</taxon>
        <taxon>Caudoviricetes</taxon>
        <taxon>Peduoviridae</taxon>
        <taxon>Maltschvirus</taxon>
        <taxon>Maltschvirus maltsch</taxon>
    </lineage>
</organism>